<feature type="non-terminal residue" evidence="2">
    <location>
        <position position="1"/>
    </location>
</feature>
<protein>
    <submittedName>
        <fullName evidence="2">Uncharacterized protein</fullName>
    </submittedName>
</protein>
<organism evidence="2 3">
    <name type="scientific">Taxus chinensis</name>
    <name type="common">Chinese yew</name>
    <name type="synonym">Taxus wallichiana var. chinensis</name>
    <dbReference type="NCBI Taxonomy" id="29808"/>
    <lineage>
        <taxon>Eukaryota</taxon>
        <taxon>Viridiplantae</taxon>
        <taxon>Streptophyta</taxon>
        <taxon>Embryophyta</taxon>
        <taxon>Tracheophyta</taxon>
        <taxon>Spermatophyta</taxon>
        <taxon>Pinopsida</taxon>
        <taxon>Pinidae</taxon>
        <taxon>Conifers II</taxon>
        <taxon>Cupressales</taxon>
        <taxon>Taxaceae</taxon>
        <taxon>Taxus</taxon>
    </lineage>
</organism>
<evidence type="ECO:0000313" key="2">
    <source>
        <dbReference type="EMBL" id="KAH9296488.1"/>
    </source>
</evidence>
<name>A0AA38CCR0_TAXCH</name>
<feature type="non-terminal residue" evidence="2">
    <location>
        <position position="156"/>
    </location>
</feature>
<dbReference type="EMBL" id="JAHRHJ020000011">
    <property type="protein sequence ID" value="KAH9296488.1"/>
    <property type="molecule type" value="Genomic_DNA"/>
</dbReference>
<feature type="region of interest" description="Disordered" evidence="1">
    <location>
        <begin position="30"/>
        <end position="134"/>
    </location>
</feature>
<dbReference type="AlphaFoldDB" id="A0AA38CCR0"/>
<reference evidence="2 3" key="1">
    <citation type="journal article" date="2021" name="Nat. Plants">
        <title>The Taxus genome provides insights into paclitaxel biosynthesis.</title>
        <authorList>
            <person name="Xiong X."/>
            <person name="Gou J."/>
            <person name="Liao Q."/>
            <person name="Li Y."/>
            <person name="Zhou Q."/>
            <person name="Bi G."/>
            <person name="Li C."/>
            <person name="Du R."/>
            <person name="Wang X."/>
            <person name="Sun T."/>
            <person name="Guo L."/>
            <person name="Liang H."/>
            <person name="Lu P."/>
            <person name="Wu Y."/>
            <person name="Zhang Z."/>
            <person name="Ro D.K."/>
            <person name="Shang Y."/>
            <person name="Huang S."/>
            <person name="Yan J."/>
        </authorList>
    </citation>
    <scope>NUCLEOTIDE SEQUENCE [LARGE SCALE GENOMIC DNA]</scope>
    <source>
        <strain evidence="2">Ta-2019</strain>
    </source>
</reference>
<sequence>GLIKTIIRLSTPLLGKNDKFGASALNISLGKRTGSMEPKEDSCDDFGPGNPVAKRTRSSMGKGGDKIQNRKVQYPGQAEEDNITYVSNECPGETPTQKDSSLDKDEGEAESSEDVASIKEQESSEDKHSKNTEEAIHSLHNLKMAQMELFSAQESA</sequence>
<gene>
    <name evidence="2" type="ORF">KI387_040076</name>
</gene>
<proteinExistence type="predicted"/>
<dbReference type="Proteomes" id="UP000824469">
    <property type="component" value="Unassembled WGS sequence"/>
</dbReference>
<comment type="caution">
    <text evidence="2">The sequence shown here is derived from an EMBL/GenBank/DDBJ whole genome shotgun (WGS) entry which is preliminary data.</text>
</comment>
<evidence type="ECO:0000313" key="3">
    <source>
        <dbReference type="Proteomes" id="UP000824469"/>
    </source>
</evidence>
<evidence type="ECO:0000256" key="1">
    <source>
        <dbReference type="SAM" id="MobiDB-lite"/>
    </source>
</evidence>
<keyword evidence="3" id="KW-1185">Reference proteome</keyword>
<accession>A0AA38CCR0</accession>
<feature type="compositionally biased region" description="Basic and acidic residues" evidence="1">
    <location>
        <begin position="116"/>
        <end position="134"/>
    </location>
</feature>